<feature type="signal peptide" evidence="1">
    <location>
        <begin position="1"/>
        <end position="26"/>
    </location>
</feature>
<reference evidence="2 3" key="1">
    <citation type="journal article" date="2014" name="Int. J. Syst. Evol. Microbiol.">
        <title>Complete genome sequence of Corynebacterium casei LMG S-19264T (=DSM 44701T), isolated from a smear-ripened cheese.</title>
        <authorList>
            <consortium name="US DOE Joint Genome Institute (JGI-PGF)"/>
            <person name="Walter F."/>
            <person name="Albersmeier A."/>
            <person name="Kalinowski J."/>
            <person name="Ruckert C."/>
        </authorList>
    </citation>
    <scope>NUCLEOTIDE SEQUENCE [LARGE SCALE GENOMIC DNA]</scope>
    <source>
        <strain evidence="2 3">KCTC 23968</strain>
    </source>
</reference>
<proteinExistence type="predicted"/>
<dbReference type="RefSeq" id="WP_189585621.1">
    <property type="nucleotide sequence ID" value="NZ_BMYV01000002.1"/>
</dbReference>
<dbReference type="AlphaFoldDB" id="A0A918KP44"/>
<accession>A0A918KP44</accession>
<keyword evidence="3" id="KW-1185">Reference proteome</keyword>
<keyword evidence="1" id="KW-0732">Signal</keyword>
<protein>
    <submittedName>
        <fullName evidence="2">Uncharacterized protein</fullName>
    </submittedName>
</protein>
<dbReference type="Proteomes" id="UP000600865">
    <property type="component" value="Unassembled WGS sequence"/>
</dbReference>
<evidence type="ECO:0000313" key="2">
    <source>
        <dbReference type="EMBL" id="GGX71247.1"/>
    </source>
</evidence>
<feature type="chain" id="PRO_5037295379" evidence="1">
    <location>
        <begin position="27"/>
        <end position="143"/>
    </location>
</feature>
<comment type="caution">
    <text evidence="2">The sequence shown here is derived from an EMBL/GenBank/DDBJ whole genome shotgun (WGS) entry which is preliminary data.</text>
</comment>
<name>A0A918KP44_9PROT</name>
<evidence type="ECO:0000256" key="1">
    <source>
        <dbReference type="SAM" id="SignalP"/>
    </source>
</evidence>
<gene>
    <name evidence="2" type="ORF">GCM10011309_21760</name>
</gene>
<dbReference type="EMBL" id="BMYV01000002">
    <property type="protein sequence ID" value="GGX71247.1"/>
    <property type="molecule type" value="Genomic_DNA"/>
</dbReference>
<evidence type="ECO:0000313" key="3">
    <source>
        <dbReference type="Proteomes" id="UP000600865"/>
    </source>
</evidence>
<organism evidence="2 3">
    <name type="scientific">Litorimonas cladophorae</name>
    <dbReference type="NCBI Taxonomy" id="1220491"/>
    <lineage>
        <taxon>Bacteria</taxon>
        <taxon>Pseudomonadati</taxon>
        <taxon>Pseudomonadota</taxon>
        <taxon>Alphaproteobacteria</taxon>
        <taxon>Maricaulales</taxon>
        <taxon>Robiginitomaculaceae</taxon>
    </lineage>
</organism>
<sequence>MIRLKSTRTSLFIASLAATLAFPAIASAQCGTTQGSFVVTCEQGVQVYRHNALSSIPRGLSQAQVQLKAEKMRQRTEMARIAAKERNQARQDALRQRELDIEDYRVRVEARNLRSRAYVYGNGFGYNQVGSTFARPLRVRKTP</sequence>